<dbReference type="GeneID" id="43599348"/>
<reference evidence="1 2" key="1">
    <citation type="journal article" date="2018" name="IMA Fungus">
        <title>IMA Genome-F 9: Draft genome sequence of Annulohypoxylon stygium, Aspergillus mulundensis, Berkeleyomyces basicola (syn. Thielaviopsis basicola), Ceratocystis smalleyi, two Cercospora beticola strains, Coleophoma cylindrospora, Fusarium fracticaudum, Phialophora cf. hyalina, and Morchella septimelata.</title>
        <authorList>
            <person name="Wingfield B.D."/>
            <person name="Bills G.F."/>
            <person name="Dong Y."/>
            <person name="Huang W."/>
            <person name="Nel W.J."/>
            <person name="Swalarsk-Parry B.S."/>
            <person name="Vaghefi N."/>
            <person name="Wilken P.M."/>
            <person name="An Z."/>
            <person name="de Beer Z.W."/>
            <person name="De Vos L."/>
            <person name="Chen L."/>
            <person name="Duong T.A."/>
            <person name="Gao Y."/>
            <person name="Hammerbacher A."/>
            <person name="Kikkert J.R."/>
            <person name="Li Y."/>
            <person name="Li H."/>
            <person name="Li K."/>
            <person name="Li Q."/>
            <person name="Liu X."/>
            <person name="Ma X."/>
            <person name="Naidoo K."/>
            <person name="Pethybridge S.J."/>
            <person name="Sun J."/>
            <person name="Steenkamp E.T."/>
            <person name="van der Nest M.A."/>
            <person name="van Wyk S."/>
            <person name="Wingfield M.J."/>
            <person name="Xiong C."/>
            <person name="Yue Q."/>
            <person name="Zhang X."/>
        </authorList>
    </citation>
    <scope>NUCLEOTIDE SEQUENCE [LARGE SCALE GENOMIC DNA]</scope>
    <source>
        <strain evidence="1 2">BP 5553</strain>
    </source>
</reference>
<sequence length="157" mass="17570">MSVNKVGFVPNLTFVSITGPTLDNIRAKAVGAHTTRANFTRRRLRLVREYAAQKECAASVEPLQVEEDGQTTNRDQIVDIQLPIFSHPGLDQKLNPKEAFFINHLTQAMGKLHLVTNMPALDTSLAVMQSDWAHFLPDPTMLDVSLYFAGYVYAARR</sequence>
<dbReference type="OrthoDB" id="4159781at2759"/>
<dbReference type="RefSeq" id="XP_031868543.1">
    <property type="nucleotide sequence ID" value="XM_032015122.1"/>
</dbReference>
<dbReference type="AlphaFoldDB" id="A0A370TK49"/>
<keyword evidence="2" id="KW-1185">Reference proteome</keyword>
<organism evidence="1 2">
    <name type="scientific">Venustampulla echinocandica</name>
    <dbReference type="NCBI Taxonomy" id="2656787"/>
    <lineage>
        <taxon>Eukaryota</taxon>
        <taxon>Fungi</taxon>
        <taxon>Dikarya</taxon>
        <taxon>Ascomycota</taxon>
        <taxon>Pezizomycotina</taxon>
        <taxon>Leotiomycetes</taxon>
        <taxon>Helotiales</taxon>
        <taxon>Pleuroascaceae</taxon>
        <taxon>Venustampulla</taxon>
    </lineage>
</organism>
<evidence type="ECO:0000313" key="1">
    <source>
        <dbReference type="EMBL" id="RDL35887.1"/>
    </source>
</evidence>
<dbReference type="EMBL" id="NPIC01000005">
    <property type="protein sequence ID" value="RDL35887.1"/>
    <property type="molecule type" value="Genomic_DNA"/>
</dbReference>
<dbReference type="Proteomes" id="UP000254866">
    <property type="component" value="Unassembled WGS sequence"/>
</dbReference>
<gene>
    <name evidence="1" type="ORF">BP5553_06499</name>
</gene>
<evidence type="ECO:0000313" key="2">
    <source>
        <dbReference type="Proteomes" id="UP000254866"/>
    </source>
</evidence>
<proteinExistence type="predicted"/>
<name>A0A370TK49_9HELO</name>
<comment type="caution">
    <text evidence="1">The sequence shown here is derived from an EMBL/GenBank/DDBJ whole genome shotgun (WGS) entry which is preliminary data.</text>
</comment>
<protein>
    <submittedName>
        <fullName evidence="1">Uncharacterized protein</fullName>
    </submittedName>
</protein>
<accession>A0A370TK49</accession>